<gene>
    <name evidence="2" type="ORF">THITH_13430</name>
</gene>
<dbReference type="KEGG" id="tti:THITH_13430"/>
<organism evidence="2 3">
    <name type="scientific">Thioalkalivibrio paradoxus ARh 1</name>
    <dbReference type="NCBI Taxonomy" id="713585"/>
    <lineage>
        <taxon>Bacteria</taxon>
        <taxon>Pseudomonadati</taxon>
        <taxon>Pseudomonadota</taxon>
        <taxon>Gammaproteobacteria</taxon>
        <taxon>Chromatiales</taxon>
        <taxon>Ectothiorhodospiraceae</taxon>
        <taxon>Thioalkalivibrio</taxon>
    </lineage>
</organism>
<keyword evidence="3" id="KW-1185">Reference proteome</keyword>
<evidence type="ECO:0000313" key="3">
    <source>
        <dbReference type="Proteomes" id="UP000005289"/>
    </source>
</evidence>
<dbReference type="AlphaFoldDB" id="W0DTQ5"/>
<feature type="compositionally biased region" description="Polar residues" evidence="1">
    <location>
        <begin position="26"/>
        <end position="35"/>
    </location>
</feature>
<proteinExistence type="predicted"/>
<feature type="region of interest" description="Disordered" evidence="1">
    <location>
        <begin position="1"/>
        <end position="35"/>
    </location>
</feature>
<dbReference type="HOGENOM" id="CLU_3367933_0_0_6"/>
<protein>
    <submittedName>
        <fullName evidence="2">Uncharacterized protein</fullName>
    </submittedName>
</protein>
<sequence>MITPRQPDGLPVSLQPIRKRGMLQMNHESQTEAYG</sequence>
<name>W0DTQ5_9GAMM</name>
<reference evidence="2 3" key="1">
    <citation type="submission" date="2013-12" db="EMBL/GenBank/DDBJ databases">
        <authorList>
            <consortium name="DOE Joint Genome Institute"/>
            <person name="Muyzer G."/>
            <person name="Huntemann M."/>
            <person name="Han J."/>
            <person name="Chen A."/>
            <person name="Kyrpides N."/>
            <person name="Mavromatis K."/>
            <person name="Markowitz V."/>
            <person name="Palaniappan K."/>
            <person name="Ivanova N."/>
            <person name="Schaumberg A."/>
            <person name="Pati A."/>
            <person name="Liolios K."/>
            <person name="Nordberg H.P."/>
            <person name="Cantor M.N."/>
            <person name="Hua S.X."/>
            <person name="Woyke T."/>
        </authorList>
    </citation>
    <scope>NUCLEOTIDE SEQUENCE [LARGE SCALE GENOMIC DNA]</scope>
    <source>
        <strain evidence="2 3">ARh 1</strain>
    </source>
</reference>
<dbReference type="Proteomes" id="UP000005289">
    <property type="component" value="Chromosome"/>
</dbReference>
<evidence type="ECO:0000313" key="2">
    <source>
        <dbReference type="EMBL" id="AHF00241.1"/>
    </source>
</evidence>
<dbReference type="EMBL" id="CP007029">
    <property type="protein sequence ID" value="AHF00241.1"/>
    <property type="molecule type" value="Genomic_DNA"/>
</dbReference>
<accession>W0DTQ5</accession>
<evidence type="ECO:0000256" key="1">
    <source>
        <dbReference type="SAM" id="MobiDB-lite"/>
    </source>
</evidence>